<evidence type="ECO:0000259" key="5">
    <source>
        <dbReference type="SMART" id="SM00237"/>
    </source>
</evidence>
<dbReference type="PANTHER" id="PTHR11878">
    <property type="entry name" value="SODIUM/CALCIUM EXCHANGER"/>
    <property type="match status" value="1"/>
</dbReference>
<reference evidence="6" key="1">
    <citation type="submission" date="2018-06" db="EMBL/GenBank/DDBJ databases">
        <authorList>
            <person name="Zhirakovskaya E."/>
        </authorList>
    </citation>
    <scope>NUCLEOTIDE SEQUENCE</scope>
</reference>
<keyword evidence="3" id="KW-0106">Calcium</keyword>
<dbReference type="SMART" id="SM00237">
    <property type="entry name" value="Calx_beta"/>
    <property type="match status" value="5"/>
</dbReference>
<dbReference type="GO" id="GO:0007154">
    <property type="term" value="P:cell communication"/>
    <property type="evidence" value="ECO:0007669"/>
    <property type="project" value="InterPro"/>
</dbReference>
<gene>
    <name evidence="6" type="ORF">MNBD_GAMMA22-2257</name>
</gene>
<dbReference type="GO" id="GO:0030001">
    <property type="term" value="P:metal ion transport"/>
    <property type="evidence" value="ECO:0007669"/>
    <property type="project" value="TreeGrafter"/>
</dbReference>
<dbReference type="AlphaFoldDB" id="A0A3B1ABK1"/>
<keyword evidence="4" id="KW-0813">Transport</keyword>
<dbReference type="Pfam" id="PF03160">
    <property type="entry name" value="Calx-beta"/>
    <property type="match status" value="5"/>
</dbReference>
<feature type="domain" description="Calx-beta" evidence="5">
    <location>
        <begin position="149"/>
        <end position="255"/>
    </location>
</feature>
<dbReference type="GO" id="GO:0016020">
    <property type="term" value="C:membrane"/>
    <property type="evidence" value="ECO:0007669"/>
    <property type="project" value="InterPro"/>
</dbReference>
<dbReference type="SUPFAM" id="SSF141072">
    <property type="entry name" value="CalX-like"/>
    <property type="match status" value="5"/>
</dbReference>
<dbReference type="InterPro" id="IPR051171">
    <property type="entry name" value="CaCA"/>
</dbReference>
<proteinExistence type="predicted"/>
<feature type="domain" description="Calx-beta" evidence="5">
    <location>
        <begin position="385"/>
        <end position="489"/>
    </location>
</feature>
<dbReference type="InterPro" id="IPR003644">
    <property type="entry name" value="Calx_beta"/>
</dbReference>
<name>A0A3B1ABK1_9ZZZZ</name>
<evidence type="ECO:0000313" key="6">
    <source>
        <dbReference type="EMBL" id="VAW97242.1"/>
    </source>
</evidence>
<dbReference type="Gene3D" id="2.60.40.2030">
    <property type="match status" value="5"/>
</dbReference>
<dbReference type="InterPro" id="IPR038081">
    <property type="entry name" value="CalX-like_sf"/>
</dbReference>
<keyword evidence="1" id="KW-0732">Signal</keyword>
<protein>
    <recommendedName>
        <fullName evidence="5">Calx-beta domain-containing protein</fullName>
    </recommendedName>
</protein>
<feature type="domain" description="Calx-beta" evidence="5">
    <location>
        <begin position="502"/>
        <end position="606"/>
    </location>
</feature>
<feature type="domain" description="Calx-beta" evidence="5">
    <location>
        <begin position="36"/>
        <end position="136"/>
    </location>
</feature>
<evidence type="ECO:0000256" key="2">
    <source>
        <dbReference type="ARBA" id="ARBA00022737"/>
    </source>
</evidence>
<feature type="domain" description="Calx-beta" evidence="5">
    <location>
        <begin position="269"/>
        <end position="372"/>
    </location>
</feature>
<dbReference type="FunFam" id="2.60.40.2030:FF:000017">
    <property type="entry name" value="Adhesion G protein-coupled receptor V1"/>
    <property type="match status" value="1"/>
</dbReference>
<evidence type="ECO:0000256" key="1">
    <source>
        <dbReference type="ARBA" id="ARBA00022729"/>
    </source>
</evidence>
<dbReference type="EMBL" id="UOFS01000033">
    <property type="protein sequence ID" value="VAW97242.1"/>
    <property type="molecule type" value="Genomic_DNA"/>
</dbReference>
<dbReference type="PANTHER" id="PTHR11878:SF65">
    <property type="entry name" value="NA_CA-EXCHANGE PROTEIN, ISOFORM G"/>
    <property type="match status" value="1"/>
</dbReference>
<sequence length="628" mass="64789">MNIQECLLLLKRKQAVILLSLLVLFFITISSLLAPTTASASPKYTGNIKVSFATLESSVQENAGFVYVDVILSSASTDTISVEYETHDGTALAGSDYVDSSGKLIFAPGVTSQRIAVSITDDLILEGNEYFTLNLEHAYGALVDEYELHTITIIDDDNQLPGPPGTISFNATTFSVLESLAIGSVTLTVNRSGGSNGIVTVDYSTLDITALGGSDYTTSSGTLVFADGEVIKTITINIIDDLLLEGNEDFSVNLTNATGGASIGINASNTVTIIDNEIPIPGTLSFLTPTSSVAENVLSGAMTLEVVRTGGSNGIVTVDFATSDGTAVAVNDYITTSGTLTFADGVLSQTLSIVIVDDVIVESSEDFRVSLSNATGGAGIGTGTNTITIVDDDVFVPTSTLSFTVVSSSVDEAVVGGTVIVVVDRTGDTTTSVTVDYATSDGTALAGSDYTASIGTLTFAAGITSQNIAIPIIDDLITESTEDFTVILSNPTGGADIGNSTHTVSILDDDVFVIQPSVSFSVTSSSVIENVTSGTVTVVVDLVGSSTSIVTVDYATTDGSALAGSDYTANTGTLTFDVGVITQNIVIPIINDNIIETLEDFSITLNNPSVGTVLGVNTTHTVSIVDDD</sequence>
<organism evidence="6">
    <name type="scientific">hydrothermal vent metagenome</name>
    <dbReference type="NCBI Taxonomy" id="652676"/>
    <lineage>
        <taxon>unclassified sequences</taxon>
        <taxon>metagenomes</taxon>
        <taxon>ecological metagenomes</taxon>
    </lineage>
</organism>
<accession>A0A3B1ABK1</accession>
<evidence type="ECO:0000256" key="4">
    <source>
        <dbReference type="ARBA" id="ARBA00023065"/>
    </source>
</evidence>
<evidence type="ECO:0000256" key="3">
    <source>
        <dbReference type="ARBA" id="ARBA00022837"/>
    </source>
</evidence>
<keyword evidence="2" id="KW-0677">Repeat</keyword>
<keyword evidence="4" id="KW-0406">Ion transport</keyword>